<evidence type="ECO:0000313" key="1">
    <source>
        <dbReference type="EMBL" id="QQZ59181.1"/>
    </source>
</evidence>
<dbReference type="EMBL" id="CP068595">
    <property type="protein sequence ID" value="QQZ59181.1"/>
    <property type="molecule type" value="Genomic_DNA"/>
</dbReference>
<reference evidence="1 2" key="1">
    <citation type="submission" date="2021-01" db="EMBL/GenBank/DDBJ databases">
        <title>Whole genome sequence of Paenibacillus sonchi LMG 24727 for comparative genomics.</title>
        <authorList>
            <person name="Lee G."/>
            <person name="Kim M.-J."/>
            <person name="Lim K."/>
            <person name="Shin J.-H."/>
        </authorList>
    </citation>
    <scope>NUCLEOTIDE SEQUENCE [LARGE SCALE GENOMIC DNA]</scope>
    <source>
        <strain evidence="1 2">LMG 24727</strain>
    </source>
</reference>
<dbReference type="RefSeq" id="WP_157771393.1">
    <property type="nucleotide sequence ID" value="NZ_CP068595.1"/>
</dbReference>
<proteinExistence type="predicted"/>
<dbReference type="AlphaFoldDB" id="A0A974P943"/>
<name>A0A974P943_9BACL</name>
<organism evidence="1 2">
    <name type="scientific">Paenibacillus sonchi</name>
    <dbReference type="NCBI Taxonomy" id="373687"/>
    <lineage>
        <taxon>Bacteria</taxon>
        <taxon>Bacillati</taxon>
        <taxon>Bacillota</taxon>
        <taxon>Bacilli</taxon>
        <taxon>Bacillales</taxon>
        <taxon>Paenibacillaceae</taxon>
        <taxon>Paenibacillus</taxon>
        <taxon>Paenibacillus sonchi group</taxon>
    </lineage>
</organism>
<evidence type="ECO:0000313" key="2">
    <source>
        <dbReference type="Proteomes" id="UP000595841"/>
    </source>
</evidence>
<dbReference type="KEGG" id="pson:JI735_21110"/>
<sequence>MRKTNNYPLPPEYDELGNVIEGTFSFGQTKQPRRPSLDNAAVVDLSILLPWGLHVVPPAMPSGKRLTNRDCPINFPFST</sequence>
<accession>A0A974P943</accession>
<keyword evidence="2" id="KW-1185">Reference proteome</keyword>
<protein>
    <submittedName>
        <fullName evidence="1">Uncharacterized protein</fullName>
    </submittedName>
</protein>
<dbReference type="Proteomes" id="UP000595841">
    <property type="component" value="Chromosome"/>
</dbReference>
<gene>
    <name evidence="1" type="ORF">JI735_21110</name>
</gene>